<evidence type="ECO:0000259" key="1">
    <source>
        <dbReference type="PROSITE" id="PS50181"/>
    </source>
</evidence>
<evidence type="ECO:0000313" key="2">
    <source>
        <dbReference type="EMBL" id="EIW87328.1"/>
    </source>
</evidence>
<dbReference type="OrthoDB" id="550575at2759"/>
<dbReference type="RefSeq" id="XP_007762496.1">
    <property type="nucleotide sequence ID" value="XM_007764306.1"/>
</dbReference>
<proteinExistence type="predicted"/>
<dbReference type="SUPFAM" id="SSF81383">
    <property type="entry name" value="F-box domain"/>
    <property type="match status" value="1"/>
</dbReference>
<dbReference type="EMBL" id="JH711573">
    <property type="protein sequence ID" value="EIW87328.1"/>
    <property type="molecule type" value="Genomic_DNA"/>
</dbReference>
<organism evidence="2 3">
    <name type="scientific">Coniophora puteana (strain RWD-64-598)</name>
    <name type="common">Brown rot fungus</name>
    <dbReference type="NCBI Taxonomy" id="741705"/>
    <lineage>
        <taxon>Eukaryota</taxon>
        <taxon>Fungi</taxon>
        <taxon>Dikarya</taxon>
        <taxon>Basidiomycota</taxon>
        <taxon>Agaricomycotina</taxon>
        <taxon>Agaricomycetes</taxon>
        <taxon>Agaricomycetidae</taxon>
        <taxon>Boletales</taxon>
        <taxon>Coniophorineae</taxon>
        <taxon>Coniophoraceae</taxon>
        <taxon>Coniophora</taxon>
    </lineage>
</organism>
<name>A0A5M3N7R2_CONPW</name>
<reference evidence="3" key="1">
    <citation type="journal article" date="2012" name="Science">
        <title>The Paleozoic origin of enzymatic lignin decomposition reconstructed from 31 fungal genomes.</title>
        <authorList>
            <person name="Floudas D."/>
            <person name="Binder M."/>
            <person name="Riley R."/>
            <person name="Barry K."/>
            <person name="Blanchette R.A."/>
            <person name="Henrissat B."/>
            <person name="Martinez A.T."/>
            <person name="Otillar R."/>
            <person name="Spatafora J.W."/>
            <person name="Yadav J.S."/>
            <person name="Aerts A."/>
            <person name="Benoit I."/>
            <person name="Boyd A."/>
            <person name="Carlson A."/>
            <person name="Copeland A."/>
            <person name="Coutinho P.M."/>
            <person name="de Vries R.P."/>
            <person name="Ferreira P."/>
            <person name="Findley K."/>
            <person name="Foster B."/>
            <person name="Gaskell J."/>
            <person name="Glotzer D."/>
            <person name="Gorecki P."/>
            <person name="Heitman J."/>
            <person name="Hesse C."/>
            <person name="Hori C."/>
            <person name="Igarashi K."/>
            <person name="Jurgens J.A."/>
            <person name="Kallen N."/>
            <person name="Kersten P."/>
            <person name="Kohler A."/>
            <person name="Kuees U."/>
            <person name="Kumar T.K.A."/>
            <person name="Kuo A."/>
            <person name="LaButti K."/>
            <person name="Larrondo L.F."/>
            <person name="Lindquist E."/>
            <person name="Ling A."/>
            <person name="Lombard V."/>
            <person name="Lucas S."/>
            <person name="Lundell T."/>
            <person name="Martin R."/>
            <person name="McLaughlin D.J."/>
            <person name="Morgenstern I."/>
            <person name="Morin E."/>
            <person name="Murat C."/>
            <person name="Nagy L.G."/>
            <person name="Nolan M."/>
            <person name="Ohm R.A."/>
            <person name="Patyshakuliyeva A."/>
            <person name="Rokas A."/>
            <person name="Ruiz-Duenas F.J."/>
            <person name="Sabat G."/>
            <person name="Salamov A."/>
            <person name="Samejima M."/>
            <person name="Schmutz J."/>
            <person name="Slot J.C."/>
            <person name="St John F."/>
            <person name="Stenlid J."/>
            <person name="Sun H."/>
            <person name="Sun S."/>
            <person name="Syed K."/>
            <person name="Tsang A."/>
            <person name="Wiebenga A."/>
            <person name="Young D."/>
            <person name="Pisabarro A."/>
            <person name="Eastwood D.C."/>
            <person name="Martin F."/>
            <person name="Cullen D."/>
            <person name="Grigoriev I.V."/>
            <person name="Hibbett D.S."/>
        </authorList>
    </citation>
    <scope>NUCLEOTIDE SEQUENCE [LARGE SCALE GENOMIC DNA]</scope>
    <source>
        <strain evidence="3">RWD-64-598 SS2</strain>
    </source>
</reference>
<dbReference type="GeneID" id="19207047"/>
<dbReference type="Proteomes" id="UP000053558">
    <property type="component" value="Unassembled WGS sequence"/>
</dbReference>
<dbReference type="InterPro" id="IPR001810">
    <property type="entry name" value="F-box_dom"/>
</dbReference>
<sequence>MLHRLPTELALHILAHIPLKSLANSAAVSKEWSQLVSINELQIYRNAAVLHGFVPPQATVDADIASKAGGWKELCKRVLQYERSWRGHAPVTPKELSAGGKSVHRIKVDEERRIVITTIQRGGLYVTDLDTNIVLWSLPRGYIAEFVHCEYECGFLVFTRPDSCYEVWCAVDRTDVQPSEIFPPNDFQDQIAQVAGATHVTSPARARFRPHALLRCPEPTRALRLSYPTLFVAGTNSAFLWDIVSGTLVQTLTELQRRPGNLGIVRYVEVTPDYAIICGSESFRMFSREDGSVAFMLQQDDFPKSKRRVMPAENTAHELAPMKIGPAARTSGSEEFMAGKPLFLGV</sequence>
<dbReference type="SMART" id="SM00256">
    <property type="entry name" value="FBOX"/>
    <property type="match status" value="1"/>
</dbReference>
<evidence type="ECO:0000313" key="3">
    <source>
        <dbReference type="Proteomes" id="UP000053558"/>
    </source>
</evidence>
<dbReference type="PROSITE" id="PS50181">
    <property type="entry name" value="FBOX"/>
    <property type="match status" value="1"/>
</dbReference>
<protein>
    <recommendedName>
        <fullName evidence="1">F-box domain-containing protein</fullName>
    </recommendedName>
</protein>
<keyword evidence="3" id="KW-1185">Reference proteome</keyword>
<feature type="domain" description="F-box" evidence="1">
    <location>
        <begin position="1"/>
        <end position="47"/>
    </location>
</feature>
<comment type="caution">
    <text evidence="2">The sequence shown here is derived from an EMBL/GenBank/DDBJ whole genome shotgun (WGS) entry which is preliminary data.</text>
</comment>
<dbReference type="Gene3D" id="1.20.1280.50">
    <property type="match status" value="1"/>
</dbReference>
<dbReference type="SUPFAM" id="SSF50998">
    <property type="entry name" value="Quinoprotein alcohol dehydrogenase-like"/>
    <property type="match status" value="1"/>
</dbReference>
<dbReference type="AlphaFoldDB" id="A0A5M3N7R2"/>
<accession>A0A5M3N7R2</accession>
<dbReference type="OMA" id="FITHNDA"/>
<dbReference type="InterPro" id="IPR036047">
    <property type="entry name" value="F-box-like_dom_sf"/>
</dbReference>
<dbReference type="InterPro" id="IPR011047">
    <property type="entry name" value="Quinoprotein_ADH-like_sf"/>
</dbReference>
<dbReference type="Pfam" id="PF12937">
    <property type="entry name" value="F-box-like"/>
    <property type="match status" value="1"/>
</dbReference>
<dbReference type="KEGG" id="cput:CONPUDRAFT_45080"/>
<gene>
    <name evidence="2" type="ORF">CONPUDRAFT_45080</name>
</gene>